<keyword evidence="3" id="KW-1185">Reference proteome</keyword>
<dbReference type="AlphaFoldDB" id="A0A6J8BZI4"/>
<organism evidence="2 3">
    <name type="scientific">Mytilus coruscus</name>
    <name type="common">Sea mussel</name>
    <dbReference type="NCBI Taxonomy" id="42192"/>
    <lineage>
        <taxon>Eukaryota</taxon>
        <taxon>Metazoa</taxon>
        <taxon>Spiralia</taxon>
        <taxon>Lophotrochozoa</taxon>
        <taxon>Mollusca</taxon>
        <taxon>Bivalvia</taxon>
        <taxon>Autobranchia</taxon>
        <taxon>Pteriomorphia</taxon>
        <taxon>Mytilida</taxon>
        <taxon>Mytiloidea</taxon>
        <taxon>Mytilidae</taxon>
        <taxon>Mytilinae</taxon>
        <taxon>Mytilus</taxon>
    </lineage>
</organism>
<evidence type="ECO:0000313" key="3">
    <source>
        <dbReference type="Proteomes" id="UP000507470"/>
    </source>
</evidence>
<evidence type="ECO:0000256" key="1">
    <source>
        <dbReference type="SAM" id="SignalP"/>
    </source>
</evidence>
<name>A0A6J8BZI4_MYTCO</name>
<reference evidence="2 3" key="1">
    <citation type="submission" date="2020-06" db="EMBL/GenBank/DDBJ databases">
        <authorList>
            <person name="Li R."/>
            <person name="Bekaert M."/>
        </authorList>
    </citation>
    <scope>NUCLEOTIDE SEQUENCE [LARGE SCALE GENOMIC DNA]</scope>
    <source>
        <strain evidence="3">wild</strain>
    </source>
</reference>
<feature type="chain" id="PRO_5027000967" evidence="1">
    <location>
        <begin position="19"/>
        <end position="161"/>
    </location>
</feature>
<gene>
    <name evidence="2" type="ORF">MCOR_23513</name>
</gene>
<keyword evidence="1" id="KW-0732">Signal</keyword>
<proteinExistence type="predicted"/>
<feature type="signal peptide" evidence="1">
    <location>
        <begin position="1"/>
        <end position="18"/>
    </location>
</feature>
<sequence length="161" mass="18138">MIGVCTGVILLLFSDVASDLRRCPYGTHKRIRAQWKCVRPVYKGNIDAEKCAVDNFSPGSIKSNENDKCTFIKSLCTEEGQLAFKNGSTETDRSCRCDYRKGYDFIIAPINSCTCIPFDEDCSCYKKKCRDSSQVLTPDYICTQGYNDSDAFRCPRITNAE</sequence>
<dbReference type="OrthoDB" id="6090904at2759"/>
<dbReference type="Proteomes" id="UP000507470">
    <property type="component" value="Unassembled WGS sequence"/>
</dbReference>
<accession>A0A6J8BZI4</accession>
<evidence type="ECO:0000313" key="2">
    <source>
        <dbReference type="EMBL" id="CAC5388234.1"/>
    </source>
</evidence>
<dbReference type="EMBL" id="CACVKT020004142">
    <property type="protein sequence ID" value="CAC5388234.1"/>
    <property type="molecule type" value="Genomic_DNA"/>
</dbReference>
<protein>
    <submittedName>
        <fullName evidence="2">Uncharacterized protein</fullName>
    </submittedName>
</protein>